<organism evidence="1 2">
    <name type="scientific">Sclerotinia nivalis</name>
    <dbReference type="NCBI Taxonomy" id="352851"/>
    <lineage>
        <taxon>Eukaryota</taxon>
        <taxon>Fungi</taxon>
        <taxon>Dikarya</taxon>
        <taxon>Ascomycota</taxon>
        <taxon>Pezizomycotina</taxon>
        <taxon>Leotiomycetes</taxon>
        <taxon>Helotiales</taxon>
        <taxon>Sclerotiniaceae</taxon>
        <taxon>Sclerotinia</taxon>
    </lineage>
</organism>
<name>A0A9X0DKF3_9HELO</name>
<proteinExistence type="predicted"/>
<evidence type="ECO:0000313" key="2">
    <source>
        <dbReference type="Proteomes" id="UP001152300"/>
    </source>
</evidence>
<dbReference type="EMBL" id="JAPEIS010000005">
    <property type="protein sequence ID" value="KAJ8066214.1"/>
    <property type="molecule type" value="Genomic_DNA"/>
</dbReference>
<protein>
    <recommendedName>
        <fullName evidence="3">F-box domain-containing protein</fullName>
    </recommendedName>
</protein>
<accession>A0A9X0DKF3</accession>
<sequence length="414" mass="48556">MDSNPWSIPWPRELPVLVRNLQKLPLEIVHEIMNDLPVIKILSILSWGLPYLDQCVITHITYGRVFRSQNDISHAIKHYTLYREICWFHRWSSADASSVFAMSCQMLIKNLLPLDLIISNMSRKIRAGLYINAHDLDLLLEHRGSIRPRIEDTGIQSQGQPLNLKKCWIYWNWIKETKLRLNKLKSQELRFAARLIEQYPRILKKPLDPSQGAPRPNTTHYVVMFERLAVKSLCDRKLYHDWNHYQCKPTTDLIPYDRYLWLLLETLAKHPLDFGITGLEENLAKVSLQNKEQGTDLGDIKLSTVPKNNPIVFQYPENIAENLRTVLKGLMYIYTEPPLTVPRIQWGPTRNASSSEKWPKFLVDKGQHEHGQIKHMRMNWNIRPRDEREYEWLAAFLKAVTWIELNIGPAKEDS</sequence>
<dbReference type="OrthoDB" id="3478523at2759"/>
<reference evidence="1" key="1">
    <citation type="submission" date="2022-11" db="EMBL/GenBank/DDBJ databases">
        <title>Genome Resource of Sclerotinia nivalis Strain SnTB1, a Plant Pathogen Isolated from American Ginseng.</title>
        <authorList>
            <person name="Fan S."/>
        </authorList>
    </citation>
    <scope>NUCLEOTIDE SEQUENCE</scope>
    <source>
        <strain evidence="1">SnTB1</strain>
    </source>
</reference>
<dbReference type="Proteomes" id="UP001152300">
    <property type="component" value="Unassembled WGS sequence"/>
</dbReference>
<evidence type="ECO:0008006" key="3">
    <source>
        <dbReference type="Google" id="ProtNLM"/>
    </source>
</evidence>
<evidence type="ECO:0000313" key="1">
    <source>
        <dbReference type="EMBL" id="KAJ8066214.1"/>
    </source>
</evidence>
<gene>
    <name evidence="1" type="ORF">OCU04_005299</name>
</gene>
<comment type="caution">
    <text evidence="1">The sequence shown here is derived from an EMBL/GenBank/DDBJ whole genome shotgun (WGS) entry which is preliminary data.</text>
</comment>
<dbReference type="AlphaFoldDB" id="A0A9X0DKF3"/>
<keyword evidence="2" id="KW-1185">Reference proteome</keyword>